<dbReference type="Pfam" id="PF00496">
    <property type="entry name" value="SBP_bac_5"/>
    <property type="match status" value="1"/>
</dbReference>
<accession>A0A8A4TX16</accession>
<dbReference type="Gene3D" id="3.40.190.10">
    <property type="entry name" value="Periplasmic binding protein-like II"/>
    <property type="match status" value="1"/>
</dbReference>
<protein>
    <recommendedName>
        <fullName evidence="5">Solute-binding protein family 5 domain-containing protein</fullName>
    </recommendedName>
</protein>
<evidence type="ECO:0000313" key="7">
    <source>
        <dbReference type="Proteomes" id="UP000663929"/>
    </source>
</evidence>
<dbReference type="SUPFAM" id="SSF53850">
    <property type="entry name" value="Periplasmic binding protein-like II"/>
    <property type="match status" value="1"/>
</dbReference>
<evidence type="ECO:0000256" key="2">
    <source>
        <dbReference type="ARBA" id="ARBA00022448"/>
    </source>
</evidence>
<proteinExistence type="inferred from homology"/>
<gene>
    <name evidence="6" type="ORF">J3U87_16360</name>
</gene>
<feature type="signal peptide" evidence="4">
    <location>
        <begin position="1"/>
        <end position="19"/>
    </location>
</feature>
<dbReference type="InterPro" id="IPR039424">
    <property type="entry name" value="SBP_5"/>
</dbReference>
<reference evidence="6" key="1">
    <citation type="submission" date="2021-03" db="EMBL/GenBank/DDBJ databases">
        <title>Acanthopleuribacteraceae sp. M133.</title>
        <authorList>
            <person name="Wang G."/>
        </authorList>
    </citation>
    <scope>NUCLEOTIDE SEQUENCE</scope>
    <source>
        <strain evidence="6">M133</strain>
    </source>
</reference>
<dbReference type="KEGG" id="scor:J3U87_16360"/>
<dbReference type="PANTHER" id="PTHR30290">
    <property type="entry name" value="PERIPLASMIC BINDING COMPONENT OF ABC TRANSPORTER"/>
    <property type="match status" value="1"/>
</dbReference>
<keyword evidence="2" id="KW-0813">Transport</keyword>
<feature type="domain" description="Solute-binding protein family 5" evidence="5">
    <location>
        <begin position="372"/>
        <end position="591"/>
    </location>
</feature>
<dbReference type="InterPro" id="IPR000914">
    <property type="entry name" value="SBP_5_dom"/>
</dbReference>
<evidence type="ECO:0000256" key="3">
    <source>
        <dbReference type="ARBA" id="ARBA00022729"/>
    </source>
</evidence>
<evidence type="ECO:0000259" key="5">
    <source>
        <dbReference type="Pfam" id="PF00496"/>
    </source>
</evidence>
<feature type="chain" id="PRO_5035225406" description="Solute-binding protein family 5 domain-containing protein" evidence="4">
    <location>
        <begin position="20"/>
        <end position="679"/>
    </location>
</feature>
<dbReference type="GO" id="GO:1904680">
    <property type="term" value="F:peptide transmembrane transporter activity"/>
    <property type="evidence" value="ECO:0007669"/>
    <property type="project" value="TreeGrafter"/>
</dbReference>
<dbReference type="EMBL" id="CP071793">
    <property type="protein sequence ID" value="QTD54020.1"/>
    <property type="molecule type" value="Genomic_DNA"/>
</dbReference>
<keyword evidence="3 4" id="KW-0732">Signal</keyword>
<evidence type="ECO:0000256" key="1">
    <source>
        <dbReference type="ARBA" id="ARBA00005695"/>
    </source>
</evidence>
<dbReference type="GO" id="GO:0015833">
    <property type="term" value="P:peptide transport"/>
    <property type="evidence" value="ECO:0007669"/>
    <property type="project" value="TreeGrafter"/>
</dbReference>
<dbReference type="AlphaFoldDB" id="A0A8A4TX16"/>
<dbReference type="PANTHER" id="PTHR30290:SF9">
    <property type="entry name" value="OLIGOPEPTIDE-BINDING PROTEIN APPA"/>
    <property type="match status" value="1"/>
</dbReference>
<sequence length="679" mass="77961">MRWKIPLSVFLCCVGVLFAQDEKTRLNVALLNPVTTLNPYYNDGIEAESIINILFDSVYVEGETGTKASFAKLIEGTSPSSLQRPLEVEDRYVRWMPEYRDFVNPEDARFTFYYLNSNKASNNTYTANYIRGFKTLSEEKFEVLLRTPPDTKTLKQQLDFKILPARFAREHISIFNTKSKAFEDSKSFRHAMDILKGDTGKYLKVKDLLVKWEDGGYFNERGPGTYRILLETTRFDRFKGTIFRNLNLGEVAYSFYVYKNLFPELGGDIKVLDIEPLNNGLAASVFLDSNTAIADSGLKKFVEMPLLFRQTDPSMKNVNRFWGSPQTSYKFSIQERANDFIALKREKSRVKGKDRSEFSVQTVHFTRQAGNDIASIRSGFQSGAIDMIMNISPSLSKHITSETVDKLYTKGSQIEMIALNCTPYIDDKENPLADYRVRLALNYILVKEDLHVGHGPENSNLMHSPLTSADTRDKMKQLKLSNQKEKAAELLTQAGFSKKGDKWVGKNGKPLLLKLIFEKVLDSRDRNLLVEVVNQFRTFGIQVTDPHSSSLGRIDFYQELKHNKTWHLALVRVFQSSNTDIDMYNPDSPSKNIYNYEPSETHSAKLRELFKTYQTSRDEQRRNIKQEIATMITEEAPALFLWDFQAIYMANANTLLIQNNNSPSTFNVLQHIDDFRLTK</sequence>
<evidence type="ECO:0000313" key="6">
    <source>
        <dbReference type="EMBL" id="QTD54020.1"/>
    </source>
</evidence>
<name>A0A8A4TX16_SULCO</name>
<keyword evidence="7" id="KW-1185">Reference proteome</keyword>
<organism evidence="6 7">
    <name type="scientific">Sulfidibacter corallicola</name>
    <dbReference type="NCBI Taxonomy" id="2818388"/>
    <lineage>
        <taxon>Bacteria</taxon>
        <taxon>Pseudomonadati</taxon>
        <taxon>Acidobacteriota</taxon>
        <taxon>Holophagae</taxon>
        <taxon>Acanthopleuribacterales</taxon>
        <taxon>Acanthopleuribacteraceae</taxon>
        <taxon>Sulfidibacter</taxon>
    </lineage>
</organism>
<dbReference type="Proteomes" id="UP000663929">
    <property type="component" value="Chromosome"/>
</dbReference>
<evidence type="ECO:0000256" key="4">
    <source>
        <dbReference type="SAM" id="SignalP"/>
    </source>
</evidence>
<dbReference type="Gene3D" id="3.10.105.10">
    <property type="entry name" value="Dipeptide-binding Protein, Domain 3"/>
    <property type="match status" value="1"/>
</dbReference>
<dbReference type="RefSeq" id="WP_237384119.1">
    <property type="nucleotide sequence ID" value="NZ_CP071793.1"/>
</dbReference>
<comment type="similarity">
    <text evidence="1">Belongs to the bacterial solute-binding protein 5 family.</text>
</comment>